<dbReference type="SUPFAM" id="SSF55785">
    <property type="entry name" value="PYP-like sensor domain (PAS domain)"/>
    <property type="match status" value="1"/>
</dbReference>
<dbReference type="EMBL" id="LR590481">
    <property type="protein sequence ID" value="VTQ83383.1"/>
    <property type="molecule type" value="Genomic_DNA"/>
</dbReference>
<dbReference type="CDD" id="cd16922">
    <property type="entry name" value="HATPase_EvgS-ArcB-TorS-like"/>
    <property type="match status" value="1"/>
</dbReference>
<dbReference type="CDD" id="cd00130">
    <property type="entry name" value="PAS"/>
    <property type="match status" value="1"/>
</dbReference>
<dbReference type="Proteomes" id="UP000308489">
    <property type="component" value="Chromosome 1"/>
</dbReference>
<sequence length="606" mass="70771">MCLLDFYKENLHKGNFHEWNNLISDINETILTCTNEEDLYYSLINFYSYIIDVENISIIRRTKNDNIFIDMSSDRLGKELSINYIPCKEYNLNIDYFINKCMHTYSNKKEYKVIFTMKELLKKEERNDYKDYLDYILIPLTFKNSIECFVFLKSTSKSIFNEPFIVSSLNSINIQIACRLKNMSSKHNCINEYNIEPAELLTRYDTMLKMINNSLDILCITTIDGHINQITPSCKKILNYDMNYLVGKNIFDYVHKEHRKLFQKEFKDMLINNKEKNIKLLFRNSQNEYVWLECLYKCIYDCHNKINGVIFSLRDISDKKKAEELSKKMEENNRILQETLAHDKLRAEFFADISHELRTPINVMYSALQLLNLELNKEAICSGNSKLLKRMDIIKQNCFRLMKLINNLIDSTKIDAGYYKLNLVNCNIVSIVENITLSVSEYVENKGLNLIFDTDIEEKFICCDPEKIERIMLNLISNAVKFTENGSIKVEMKNVDDSIYIYVKDTGIGISKDKRNIIFQRFIQADKHLKGEKEGSGIGLSLVNSLVNMHHGEISVKSELGIGSTFIIKLPCRSLDSPKCCKHLAMPILDENKIDTINIEFSDIYI</sequence>
<evidence type="ECO:0000256" key="2">
    <source>
        <dbReference type="ARBA" id="ARBA00012438"/>
    </source>
</evidence>
<feature type="domain" description="PAC" evidence="11">
    <location>
        <begin position="276"/>
        <end position="328"/>
    </location>
</feature>
<keyword evidence="7" id="KW-0067">ATP-binding</keyword>
<dbReference type="InterPro" id="IPR050736">
    <property type="entry name" value="Sensor_HK_Regulatory"/>
</dbReference>
<evidence type="ECO:0000313" key="13">
    <source>
        <dbReference type="Proteomes" id="UP000308489"/>
    </source>
</evidence>
<name>A0A4U9R0H1_HATHI</name>
<dbReference type="PRINTS" id="PR00344">
    <property type="entry name" value="BCTRLSENSOR"/>
</dbReference>
<dbReference type="InterPro" id="IPR003594">
    <property type="entry name" value="HATPase_dom"/>
</dbReference>
<dbReference type="Gene3D" id="1.10.287.130">
    <property type="match status" value="1"/>
</dbReference>
<dbReference type="SUPFAM" id="SSF47384">
    <property type="entry name" value="Homodimeric domain of signal transducing histidine kinase"/>
    <property type="match status" value="1"/>
</dbReference>
<dbReference type="FunFam" id="3.30.565.10:FF:000037">
    <property type="entry name" value="Hybrid sensor histidine kinase/response regulator"/>
    <property type="match status" value="1"/>
</dbReference>
<evidence type="ECO:0000259" key="11">
    <source>
        <dbReference type="PROSITE" id="PS50113"/>
    </source>
</evidence>
<organism evidence="12 13">
    <name type="scientific">Hathewaya histolytica</name>
    <name type="common">Clostridium histolyticum</name>
    <dbReference type="NCBI Taxonomy" id="1498"/>
    <lineage>
        <taxon>Bacteria</taxon>
        <taxon>Bacillati</taxon>
        <taxon>Bacillota</taxon>
        <taxon>Clostridia</taxon>
        <taxon>Eubacteriales</taxon>
        <taxon>Clostridiaceae</taxon>
        <taxon>Hathewaya</taxon>
    </lineage>
</organism>
<comment type="catalytic activity">
    <reaction evidence="1">
        <text>ATP + protein L-histidine = ADP + protein N-phospho-L-histidine.</text>
        <dbReference type="EC" id="2.7.13.3"/>
    </reaction>
</comment>
<dbReference type="PANTHER" id="PTHR43711">
    <property type="entry name" value="TWO-COMPONENT HISTIDINE KINASE"/>
    <property type="match status" value="1"/>
</dbReference>
<evidence type="ECO:0000256" key="3">
    <source>
        <dbReference type="ARBA" id="ARBA00022553"/>
    </source>
</evidence>
<dbReference type="CDD" id="cd00082">
    <property type="entry name" value="HisKA"/>
    <property type="match status" value="1"/>
</dbReference>
<dbReference type="Pfam" id="PF02518">
    <property type="entry name" value="HATPase_c"/>
    <property type="match status" value="1"/>
</dbReference>
<keyword evidence="13" id="KW-1185">Reference proteome</keyword>
<dbReference type="Gene3D" id="3.30.450.20">
    <property type="entry name" value="PAS domain"/>
    <property type="match status" value="1"/>
</dbReference>
<dbReference type="InterPro" id="IPR000700">
    <property type="entry name" value="PAS-assoc_C"/>
</dbReference>
<evidence type="ECO:0000256" key="1">
    <source>
        <dbReference type="ARBA" id="ARBA00000085"/>
    </source>
</evidence>
<dbReference type="PROSITE" id="PS50112">
    <property type="entry name" value="PAS"/>
    <property type="match status" value="1"/>
</dbReference>
<dbReference type="EC" id="2.7.13.3" evidence="2"/>
<dbReference type="OrthoDB" id="9813394at2"/>
<accession>A0A4U9R0H1</accession>
<dbReference type="InterPro" id="IPR035965">
    <property type="entry name" value="PAS-like_dom_sf"/>
</dbReference>
<feature type="domain" description="Histidine kinase" evidence="9">
    <location>
        <begin position="352"/>
        <end position="574"/>
    </location>
</feature>
<keyword evidence="4 12" id="KW-0808">Transferase</keyword>
<dbReference type="RefSeq" id="WP_138209155.1">
    <property type="nucleotide sequence ID" value="NZ_CBCSDB010000016.1"/>
</dbReference>
<reference evidence="12 13" key="1">
    <citation type="submission" date="2019-05" db="EMBL/GenBank/DDBJ databases">
        <authorList>
            <consortium name="Pathogen Informatics"/>
        </authorList>
    </citation>
    <scope>NUCLEOTIDE SEQUENCE [LARGE SCALE GENOMIC DNA]</scope>
    <source>
        <strain evidence="12 13">NCTC503</strain>
    </source>
</reference>
<dbReference type="InterPro" id="IPR013767">
    <property type="entry name" value="PAS_fold"/>
</dbReference>
<dbReference type="AlphaFoldDB" id="A0A4U9R0H1"/>
<dbReference type="KEGG" id="hhw:NCTC503_00344"/>
<keyword evidence="5" id="KW-0547">Nucleotide-binding</keyword>
<keyword evidence="3" id="KW-0597">Phosphoprotein</keyword>
<dbReference type="GO" id="GO:0000155">
    <property type="term" value="F:phosphorelay sensor kinase activity"/>
    <property type="evidence" value="ECO:0007669"/>
    <property type="project" value="InterPro"/>
</dbReference>
<evidence type="ECO:0000259" key="9">
    <source>
        <dbReference type="PROSITE" id="PS50109"/>
    </source>
</evidence>
<keyword evidence="6 12" id="KW-0418">Kinase</keyword>
<dbReference type="Gene3D" id="3.30.565.10">
    <property type="entry name" value="Histidine kinase-like ATPase, C-terminal domain"/>
    <property type="match status" value="1"/>
</dbReference>
<dbReference type="InterPro" id="IPR004358">
    <property type="entry name" value="Sig_transdc_His_kin-like_C"/>
</dbReference>
<dbReference type="InterPro" id="IPR003661">
    <property type="entry name" value="HisK_dim/P_dom"/>
</dbReference>
<evidence type="ECO:0000313" key="12">
    <source>
        <dbReference type="EMBL" id="VTQ83383.1"/>
    </source>
</evidence>
<dbReference type="InterPro" id="IPR036097">
    <property type="entry name" value="HisK_dim/P_sf"/>
</dbReference>
<proteinExistence type="predicted"/>
<dbReference type="PROSITE" id="PS50113">
    <property type="entry name" value="PAC"/>
    <property type="match status" value="1"/>
</dbReference>
<feature type="domain" description="PAS" evidence="10">
    <location>
        <begin position="203"/>
        <end position="273"/>
    </location>
</feature>
<keyword evidence="8" id="KW-0902">Two-component regulatory system</keyword>
<evidence type="ECO:0000256" key="7">
    <source>
        <dbReference type="ARBA" id="ARBA00022840"/>
    </source>
</evidence>
<dbReference type="Pfam" id="PF00512">
    <property type="entry name" value="HisKA"/>
    <property type="match status" value="1"/>
</dbReference>
<dbReference type="SMART" id="SM00091">
    <property type="entry name" value="PAS"/>
    <property type="match status" value="1"/>
</dbReference>
<dbReference type="Pfam" id="PF00989">
    <property type="entry name" value="PAS"/>
    <property type="match status" value="1"/>
</dbReference>
<evidence type="ECO:0000256" key="6">
    <source>
        <dbReference type="ARBA" id="ARBA00022777"/>
    </source>
</evidence>
<evidence type="ECO:0000256" key="4">
    <source>
        <dbReference type="ARBA" id="ARBA00022679"/>
    </source>
</evidence>
<dbReference type="GO" id="GO:0006355">
    <property type="term" value="P:regulation of DNA-templated transcription"/>
    <property type="evidence" value="ECO:0007669"/>
    <property type="project" value="InterPro"/>
</dbReference>
<gene>
    <name evidence="12" type="primary">luxQ_2</name>
    <name evidence="12" type="ORF">NCTC503_00344</name>
</gene>
<dbReference type="InterPro" id="IPR036890">
    <property type="entry name" value="HATPase_C_sf"/>
</dbReference>
<protein>
    <recommendedName>
        <fullName evidence="2">histidine kinase</fullName>
        <ecNumber evidence="2">2.7.13.3</ecNumber>
    </recommendedName>
</protein>
<dbReference type="PROSITE" id="PS50109">
    <property type="entry name" value="HIS_KIN"/>
    <property type="match status" value="1"/>
</dbReference>
<dbReference type="SMART" id="SM00387">
    <property type="entry name" value="HATPase_c"/>
    <property type="match status" value="1"/>
</dbReference>
<evidence type="ECO:0000259" key="10">
    <source>
        <dbReference type="PROSITE" id="PS50112"/>
    </source>
</evidence>
<dbReference type="InterPro" id="IPR005467">
    <property type="entry name" value="His_kinase_dom"/>
</dbReference>
<evidence type="ECO:0000256" key="8">
    <source>
        <dbReference type="ARBA" id="ARBA00023012"/>
    </source>
</evidence>
<dbReference type="GO" id="GO:0005524">
    <property type="term" value="F:ATP binding"/>
    <property type="evidence" value="ECO:0007669"/>
    <property type="project" value="UniProtKB-KW"/>
</dbReference>
<dbReference type="PANTHER" id="PTHR43711:SF26">
    <property type="entry name" value="SENSOR HISTIDINE KINASE RCSC"/>
    <property type="match status" value="1"/>
</dbReference>
<dbReference type="NCBIfam" id="TIGR00229">
    <property type="entry name" value="sensory_box"/>
    <property type="match status" value="1"/>
</dbReference>
<dbReference type="SUPFAM" id="SSF55874">
    <property type="entry name" value="ATPase domain of HSP90 chaperone/DNA topoisomerase II/histidine kinase"/>
    <property type="match status" value="1"/>
</dbReference>
<evidence type="ECO:0000256" key="5">
    <source>
        <dbReference type="ARBA" id="ARBA00022741"/>
    </source>
</evidence>
<dbReference type="InterPro" id="IPR000014">
    <property type="entry name" value="PAS"/>
</dbReference>
<dbReference type="SMART" id="SM00388">
    <property type="entry name" value="HisKA"/>
    <property type="match status" value="1"/>
</dbReference>